<proteinExistence type="predicted"/>
<evidence type="ECO:0000313" key="2">
    <source>
        <dbReference type="Proteomes" id="UP001279734"/>
    </source>
</evidence>
<protein>
    <submittedName>
        <fullName evidence="1">Uncharacterized protein</fullName>
    </submittedName>
</protein>
<comment type="caution">
    <text evidence="1">The sequence shown here is derived from an EMBL/GenBank/DDBJ whole genome shotgun (WGS) entry which is preliminary data.</text>
</comment>
<organism evidence="1 2">
    <name type="scientific">Nepenthes gracilis</name>
    <name type="common">Slender pitcher plant</name>
    <dbReference type="NCBI Taxonomy" id="150966"/>
    <lineage>
        <taxon>Eukaryota</taxon>
        <taxon>Viridiplantae</taxon>
        <taxon>Streptophyta</taxon>
        <taxon>Embryophyta</taxon>
        <taxon>Tracheophyta</taxon>
        <taxon>Spermatophyta</taxon>
        <taxon>Magnoliopsida</taxon>
        <taxon>eudicotyledons</taxon>
        <taxon>Gunneridae</taxon>
        <taxon>Pentapetalae</taxon>
        <taxon>Caryophyllales</taxon>
        <taxon>Nepenthaceae</taxon>
        <taxon>Nepenthes</taxon>
    </lineage>
</organism>
<sequence length="135" mass="15223">MSERWRSGRCDWLAASRVQLVLIDGGVSCWCHADARYCGFSPGFRAMLRGASNGVGLLIRSVELDDGWDSNVDLDHADSLEWLLIGLLIPLRESRAGALLPGSLRWMPWPMYLVHHMEQGRLWLAWSFVLENVGV</sequence>
<gene>
    <name evidence="1" type="ORF">Nepgr_033723</name>
</gene>
<evidence type="ECO:0000313" key="1">
    <source>
        <dbReference type="EMBL" id="GMH31879.1"/>
    </source>
</evidence>
<dbReference type="Proteomes" id="UP001279734">
    <property type="component" value="Unassembled WGS sequence"/>
</dbReference>
<accession>A0AAD3TMK0</accession>
<keyword evidence="2" id="KW-1185">Reference proteome</keyword>
<name>A0AAD3TMK0_NEPGR</name>
<dbReference type="EMBL" id="BSYO01000043">
    <property type="protein sequence ID" value="GMH31879.1"/>
    <property type="molecule type" value="Genomic_DNA"/>
</dbReference>
<dbReference type="AlphaFoldDB" id="A0AAD3TMK0"/>
<reference evidence="1" key="1">
    <citation type="submission" date="2023-05" db="EMBL/GenBank/DDBJ databases">
        <title>Nepenthes gracilis genome sequencing.</title>
        <authorList>
            <person name="Fukushima K."/>
        </authorList>
    </citation>
    <scope>NUCLEOTIDE SEQUENCE</scope>
    <source>
        <strain evidence="1">SING2019-196</strain>
    </source>
</reference>